<evidence type="ECO:0000313" key="4">
    <source>
        <dbReference type="Proteomes" id="UP000324222"/>
    </source>
</evidence>
<sequence>MSDSWAACSLPPLLLLSSSLPPPSRASSHPSEYCSLTLVASGAGPDLLGLTRPHITVSGRPTPPNRLAASFTRASIH</sequence>
<protein>
    <recommendedName>
        <fullName evidence="5">Secreted protein</fullName>
    </recommendedName>
</protein>
<evidence type="ECO:0000313" key="3">
    <source>
        <dbReference type="EMBL" id="MPC40391.1"/>
    </source>
</evidence>
<evidence type="ECO:0000256" key="1">
    <source>
        <dbReference type="SAM" id="MobiDB-lite"/>
    </source>
</evidence>
<gene>
    <name evidence="3" type="ORF">E2C01_033947</name>
</gene>
<dbReference type="EMBL" id="VSRR010004674">
    <property type="protein sequence ID" value="MPC40391.1"/>
    <property type="molecule type" value="Genomic_DNA"/>
</dbReference>
<feature type="signal peptide" evidence="2">
    <location>
        <begin position="1"/>
        <end position="26"/>
    </location>
</feature>
<reference evidence="3 4" key="1">
    <citation type="submission" date="2019-05" db="EMBL/GenBank/DDBJ databases">
        <title>Another draft genome of Portunus trituberculatus and its Hox gene families provides insights of decapod evolution.</title>
        <authorList>
            <person name="Jeong J.-H."/>
            <person name="Song I."/>
            <person name="Kim S."/>
            <person name="Choi T."/>
            <person name="Kim D."/>
            <person name="Ryu S."/>
            <person name="Kim W."/>
        </authorList>
    </citation>
    <scope>NUCLEOTIDE SEQUENCE [LARGE SCALE GENOMIC DNA]</scope>
    <source>
        <tissue evidence="3">Muscle</tissue>
    </source>
</reference>
<keyword evidence="2" id="KW-0732">Signal</keyword>
<feature type="region of interest" description="Disordered" evidence="1">
    <location>
        <begin position="55"/>
        <end position="77"/>
    </location>
</feature>
<comment type="caution">
    <text evidence="3">The sequence shown here is derived from an EMBL/GenBank/DDBJ whole genome shotgun (WGS) entry which is preliminary data.</text>
</comment>
<dbReference type="AlphaFoldDB" id="A0A5B7F074"/>
<evidence type="ECO:0008006" key="5">
    <source>
        <dbReference type="Google" id="ProtNLM"/>
    </source>
</evidence>
<accession>A0A5B7F074</accession>
<organism evidence="3 4">
    <name type="scientific">Portunus trituberculatus</name>
    <name type="common">Swimming crab</name>
    <name type="synonym">Neptunus trituberculatus</name>
    <dbReference type="NCBI Taxonomy" id="210409"/>
    <lineage>
        <taxon>Eukaryota</taxon>
        <taxon>Metazoa</taxon>
        <taxon>Ecdysozoa</taxon>
        <taxon>Arthropoda</taxon>
        <taxon>Crustacea</taxon>
        <taxon>Multicrustacea</taxon>
        <taxon>Malacostraca</taxon>
        <taxon>Eumalacostraca</taxon>
        <taxon>Eucarida</taxon>
        <taxon>Decapoda</taxon>
        <taxon>Pleocyemata</taxon>
        <taxon>Brachyura</taxon>
        <taxon>Eubrachyura</taxon>
        <taxon>Portunoidea</taxon>
        <taxon>Portunidae</taxon>
        <taxon>Portuninae</taxon>
        <taxon>Portunus</taxon>
    </lineage>
</organism>
<evidence type="ECO:0000256" key="2">
    <source>
        <dbReference type="SAM" id="SignalP"/>
    </source>
</evidence>
<keyword evidence="4" id="KW-1185">Reference proteome</keyword>
<dbReference type="Proteomes" id="UP000324222">
    <property type="component" value="Unassembled WGS sequence"/>
</dbReference>
<feature type="chain" id="PRO_5022789530" description="Secreted protein" evidence="2">
    <location>
        <begin position="27"/>
        <end position="77"/>
    </location>
</feature>
<proteinExistence type="predicted"/>
<name>A0A5B7F074_PORTR</name>